<dbReference type="AlphaFoldDB" id="A0A9P5C2A5"/>
<keyword evidence="5" id="KW-0010">Activator</keyword>
<feature type="compositionally biased region" description="Polar residues" evidence="9">
    <location>
        <begin position="595"/>
        <end position="604"/>
    </location>
</feature>
<feature type="compositionally biased region" description="Basic and acidic residues" evidence="9">
    <location>
        <begin position="431"/>
        <end position="446"/>
    </location>
</feature>
<comment type="caution">
    <text evidence="13">The sequence shown here is derived from an EMBL/GenBank/DDBJ whole genome shotgun (WGS) entry which is preliminary data.</text>
</comment>
<dbReference type="Pfam" id="PF11626">
    <property type="entry name" value="Rap1_C"/>
    <property type="match status" value="1"/>
</dbReference>
<dbReference type="FunFam" id="1.10.10.60:FF:000246">
    <property type="entry name" value="Telomeric repeat-binding factor 2-interacting protein 1"/>
    <property type="match status" value="1"/>
</dbReference>
<name>A0A9P5C2A5_9PLEO</name>
<dbReference type="InterPro" id="IPR039595">
    <property type="entry name" value="TE2IP/Rap1"/>
</dbReference>
<keyword evidence="6" id="KW-0804">Transcription</keyword>
<dbReference type="OrthoDB" id="435460at2759"/>
<organism evidence="13 14">
    <name type="scientific">Didymella heteroderae</name>
    <dbReference type="NCBI Taxonomy" id="1769908"/>
    <lineage>
        <taxon>Eukaryota</taxon>
        <taxon>Fungi</taxon>
        <taxon>Dikarya</taxon>
        <taxon>Ascomycota</taxon>
        <taxon>Pezizomycotina</taxon>
        <taxon>Dothideomycetes</taxon>
        <taxon>Pleosporomycetidae</taxon>
        <taxon>Pleosporales</taxon>
        <taxon>Pleosporineae</taxon>
        <taxon>Didymellaceae</taxon>
        <taxon>Didymella</taxon>
    </lineage>
</organism>
<proteinExistence type="inferred from homology"/>
<feature type="compositionally biased region" description="Low complexity" evidence="9">
    <location>
        <begin position="361"/>
        <end position="376"/>
    </location>
</feature>
<dbReference type="Gene3D" id="1.10.10.60">
    <property type="entry name" value="Homeodomain-like"/>
    <property type="match status" value="1"/>
</dbReference>
<feature type="domain" description="BRCT" evidence="12">
    <location>
        <begin position="21"/>
        <end position="94"/>
    </location>
</feature>
<evidence type="ECO:0000259" key="12">
    <source>
        <dbReference type="Pfam" id="PF16589"/>
    </source>
</evidence>
<protein>
    <recommendedName>
        <fullName evidence="8">DNA-binding protein RAP1</fullName>
    </recommendedName>
</protein>
<evidence type="ECO:0000256" key="5">
    <source>
        <dbReference type="ARBA" id="ARBA00023159"/>
    </source>
</evidence>
<sequence>MASATVYDDVAEGADIPPGALFQGYKFWVAQRVFSRASCLAKIEANGGQVVKLEKQADFLIADHIYKDCAPGTISYEFIDKSIAEGAVLDPDDFPAGPRVGTARDVGSMVRPAKGTRAAYTPEEDRQLYKWVRDAQANGVAVSGNELYKQLEKKNPRHTWQSWRDRYLKKLQYMPPSAFNIPDNAPPSPPSDQSPRAADVPARRSGLVKNKDRASLDTPGESASMGAAASKERAANKPQPTSSTKDVSEQPVVRRTGLVRNKDKARMAAAREDYNVDQLAATFSTRDWEDLYAYVEEIDALDEDSAEYEAAWHSWAESKDNQTAEQWRQYYEKVVQPQWASDPASKREQIRMKVMERQQDETSSSPTQTQSWSQTQEAVIAASQTDLVEADRAPSKLTDPPQRTVPNALPSDSRLESEATVQQETPQYIRHGYETALKRIRGDRDATPASTNAARPTKIQRKIGPSSSPEESEADAVNGTQEQPLEISSAAGSQQEESAQHHVSQAIDLDDEAASEASEHVEPLAALPRPPVSHDEQQDASDLESVASSTDPTHLAPLSRPPQIPEASDDDDDNSLPSNTPTPRANKFAAFDTQAILSPSQNAPFISRLPRPIDSSPPHYPDSEASTTQSLQEFSSYLQDAGEDLATLTQAPLTSAPRPASPTPSATSEVSAASDASTGSGDPDPPLEAHEMEQFFAEQHDEGFSDEYITKALKRTRFRPGLATTVLEAWGRGAALPDRRGIWAVEEDELVESGDGAALATLQRKHTLDGWGGITERMNFLSAWSRR</sequence>
<feature type="region of interest" description="Disordered" evidence="9">
    <location>
        <begin position="392"/>
        <end position="688"/>
    </location>
</feature>
<dbReference type="GO" id="GO:0042162">
    <property type="term" value="F:telomeric DNA binding"/>
    <property type="evidence" value="ECO:0007669"/>
    <property type="project" value="TreeGrafter"/>
</dbReference>
<evidence type="ECO:0000256" key="3">
    <source>
        <dbReference type="ARBA" id="ARBA00022895"/>
    </source>
</evidence>
<evidence type="ECO:0000313" key="14">
    <source>
        <dbReference type="Proteomes" id="UP000758155"/>
    </source>
</evidence>
<keyword evidence="14" id="KW-1185">Reference proteome</keyword>
<evidence type="ECO:0000259" key="10">
    <source>
        <dbReference type="Pfam" id="PF08914"/>
    </source>
</evidence>
<dbReference type="InterPro" id="IPR021661">
    <property type="entry name" value="Rap1_C"/>
</dbReference>
<dbReference type="GO" id="GO:0010833">
    <property type="term" value="P:telomere maintenance via telomere lengthening"/>
    <property type="evidence" value="ECO:0007669"/>
    <property type="project" value="UniProtKB-UniRule"/>
</dbReference>
<dbReference type="EMBL" id="SWKV01000015">
    <property type="protein sequence ID" value="KAF3042638.1"/>
    <property type="molecule type" value="Genomic_DNA"/>
</dbReference>
<dbReference type="GO" id="GO:0031848">
    <property type="term" value="P:protection from non-homologous end joining at telomere"/>
    <property type="evidence" value="ECO:0007669"/>
    <property type="project" value="TreeGrafter"/>
</dbReference>
<dbReference type="Gene3D" id="1.10.10.2170">
    <property type="match status" value="1"/>
</dbReference>
<evidence type="ECO:0000256" key="4">
    <source>
        <dbReference type="ARBA" id="ARBA00023015"/>
    </source>
</evidence>
<dbReference type="PANTHER" id="PTHR16466:SF6">
    <property type="entry name" value="TELOMERIC REPEAT-BINDING FACTOR 2-INTERACTING PROTEIN 1"/>
    <property type="match status" value="1"/>
</dbReference>
<gene>
    <name evidence="13" type="ORF">E8E12_004010</name>
</gene>
<dbReference type="InterPro" id="IPR015010">
    <property type="entry name" value="TERF2IP_Myb"/>
</dbReference>
<feature type="domain" description="TRF2-interacting telomeric protein/Rap1 C-terminal" evidence="11">
    <location>
        <begin position="700"/>
        <end position="781"/>
    </location>
</feature>
<comment type="similarity">
    <text evidence="1 8">Belongs to the RAP1 family.</text>
</comment>
<evidence type="ECO:0000256" key="8">
    <source>
        <dbReference type="RuleBase" id="RU367107"/>
    </source>
</evidence>
<dbReference type="InterPro" id="IPR009057">
    <property type="entry name" value="Homeodomain-like_sf"/>
</dbReference>
<feature type="domain" description="TERF2-interacting telomeric protein 1 Myb" evidence="10">
    <location>
        <begin position="120"/>
        <end position="173"/>
    </location>
</feature>
<feature type="region of interest" description="Disordered" evidence="9">
    <location>
        <begin position="355"/>
        <end position="379"/>
    </location>
</feature>
<keyword evidence="2 8" id="KW-0158">Chromosome</keyword>
<evidence type="ECO:0000313" key="13">
    <source>
        <dbReference type="EMBL" id="KAF3042638.1"/>
    </source>
</evidence>
<feature type="compositionally biased region" description="Low complexity" evidence="9">
    <location>
        <begin position="651"/>
        <end position="682"/>
    </location>
</feature>
<dbReference type="Pfam" id="PF08914">
    <property type="entry name" value="Myb_Rap1"/>
    <property type="match status" value="1"/>
</dbReference>
<comment type="function">
    <text evidence="8">Involved in the regulation of telomere length, clustering and has a specific role in telomere position effect (TPE).</text>
</comment>
<feature type="region of interest" description="Disordered" evidence="9">
    <location>
        <begin position="177"/>
        <end position="256"/>
    </location>
</feature>
<accession>A0A9P5C2A5</accession>
<evidence type="ECO:0000256" key="9">
    <source>
        <dbReference type="SAM" id="MobiDB-lite"/>
    </source>
</evidence>
<keyword evidence="7 8" id="KW-0539">Nucleus</keyword>
<dbReference type="PANTHER" id="PTHR16466">
    <property type="entry name" value="TELOMERE REPEAT-BINDING FACTOR 2-INTERACTING PROTEIN 1"/>
    <property type="match status" value="1"/>
</dbReference>
<comment type="subunit">
    <text evidence="8">Homodimer.</text>
</comment>
<dbReference type="InterPro" id="IPR038104">
    <property type="entry name" value="Rap1_C_sf"/>
</dbReference>
<dbReference type="GO" id="GO:0070187">
    <property type="term" value="C:shelterin complex"/>
    <property type="evidence" value="ECO:0007669"/>
    <property type="project" value="TreeGrafter"/>
</dbReference>
<dbReference type="Pfam" id="PF16589">
    <property type="entry name" value="BRCT_2"/>
    <property type="match status" value="1"/>
</dbReference>
<keyword evidence="3 8" id="KW-0779">Telomere</keyword>
<dbReference type="Proteomes" id="UP000758155">
    <property type="component" value="Unassembled WGS sequence"/>
</dbReference>
<evidence type="ECO:0000256" key="6">
    <source>
        <dbReference type="ARBA" id="ARBA00023163"/>
    </source>
</evidence>
<feature type="compositionally biased region" description="Low complexity" evidence="9">
    <location>
        <begin position="486"/>
        <end position="497"/>
    </location>
</feature>
<evidence type="ECO:0000259" key="11">
    <source>
        <dbReference type="Pfam" id="PF11626"/>
    </source>
</evidence>
<evidence type="ECO:0000256" key="2">
    <source>
        <dbReference type="ARBA" id="ARBA00022454"/>
    </source>
</evidence>
<keyword evidence="4" id="KW-0805">Transcription regulation</keyword>
<reference evidence="13" key="1">
    <citation type="submission" date="2019-04" db="EMBL/GenBank/DDBJ databases">
        <title>Sequencing of skin fungus with MAO and IRED activity.</title>
        <authorList>
            <person name="Marsaioli A.J."/>
            <person name="Bonatto J.M.C."/>
            <person name="Reis Junior O."/>
        </authorList>
    </citation>
    <scope>NUCLEOTIDE SEQUENCE</scope>
    <source>
        <strain evidence="13">28M1</strain>
    </source>
</reference>
<dbReference type="CDD" id="cd11655">
    <property type="entry name" value="rap1_myb-like"/>
    <property type="match status" value="1"/>
</dbReference>
<dbReference type="GO" id="GO:0005654">
    <property type="term" value="C:nucleoplasm"/>
    <property type="evidence" value="ECO:0007669"/>
    <property type="project" value="UniProtKB-ARBA"/>
</dbReference>
<feature type="compositionally biased region" description="Polar residues" evidence="9">
    <location>
        <begin position="624"/>
        <end position="638"/>
    </location>
</feature>
<dbReference type="SUPFAM" id="SSF46689">
    <property type="entry name" value="Homeodomain-like"/>
    <property type="match status" value="1"/>
</dbReference>
<evidence type="ECO:0000256" key="7">
    <source>
        <dbReference type="ARBA" id="ARBA00023242"/>
    </source>
</evidence>
<dbReference type="InterPro" id="IPR001357">
    <property type="entry name" value="BRCT_dom"/>
</dbReference>
<comment type="subcellular location">
    <subcellularLocation>
        <location evidence="8">Nucleus</location>
    </subcellularLocation>
    <subcellularLocation>
        <location evidence="8">Chromosome</location>
        <location evidence="8">Telomere</location>
    </subcellularLocation>
</comment>
<evidence type="ECO:0000256" key="1">
    <source>
        <dbReference type="ARBA" id="ARBA00010467"/>
    </source>
</evidence>